<comment type="caution">
    <text evidence="2">The sequence shown here is derived from an EMBL/GenBank/DDBJ whole genome shotgun (WGS) entry which is preliminary data.</text>
</comment>
<dbReference type="Proteomes" id="UP001332243">
    <property type="component" value="Unassembled WGS sequence"/>
</dbReference>
<evidence type="ECO:0000259" key="1">
    <source>
        <dbReference type="Pfam" id="PF19493"/>
    </source>
</evidence>
<organism evidence="2 3">
    <name type="scientific">Plantactinospora sonchi</name>
    <dbReference type="NCBI Taxonomy" id="1544735"/>
    <lineage>
        <taxon>Bacteria</taxon>
        <taxon>Bacillati</taxon>
        <taxon>Actinomycetota</taxon>
        <taxon>Actinomycetes</taxon>
        <taxon>Micromonosporales</taxon>
        <taxon>Micromonosporaceae</taxon>
        <taxon>Plantactinospora</taxon>
    </lineage>
</organism>
<dbReference type="NCBIfam" id="NF041216">
    <property type="entry name" value="CU044_2847_fam"/>
    <property type="match status" value="1"/>
</dbReference>
<dbReference type="RefSeq" id="WP_331218073.1">
    <property type="nucleotide sequence ID" value="NZ_JAZGQK010000034.1"/>
</dbReference>
<protein>
    <submittedName>
        <fullName evidence="2">CU044_2847 family protein</fullName>
    </submittedName>
</protein>
<name>A0ABU7S3N6_9ACTN</name>
<reference evidence="2 3" key="1">
    <citation type="submission" date="2024-01" db="EMBL/GenBank/DDBJ databases">
        <title>Genome insights into Plantactinospora sonchi sp. nov.</title>
        <authorList>
            <person name="Wang L."/>
        </authorList>
    </citation>
    <scope>NUCLEOTIDE SEQUENCE [LARGE SCALE GENOMIC DNA]</scope>
    <source>
        <strain evidence="2 3">NEAU-QY2</strain>
    </source>
</reference>
<dbReference type="EMBL" id="JAZGQK010000034">
    <property type="protein sequence ID" value="MEE6263136.1"/>
    <property type="molecule type" value="Genomic_DNA"/>
</dbReference>
<dbReference type="Pfam" id="PF19493">
    <property type="entry name" value="Trypco1"/>
    <property type="match status" value="1"/>
</dbReference>
<sequence length="103" mass="11217">MPEPDVPESVVVQVVDVDQGREITWGSSVVEKLRDRVGDIQNAIVAAAQAIDLNPDRLPSRQNWQVDEVSATFGVTLTTEAGVILSRAGTEATFEVTVTLRRK</sequence>
<evidence type="ECO:0000313" key="2">
    <source>
        <dbReference type="EMBL" id="MEE6263136.1"/>
    </source>
</evidence>
<dbReference type="InterPro" id="IPR045794">
    <property type="entry name" value="Trypco1"/>
</dbReference>
<evidence type="ECO:0000313" key="3">
    <source>
        <dbReference type="Proteomes" id="UP001332243"/>
    </source>
</evidence>
<keyword evidence="3" id="KW-1185">Reference proteome</keyword>
<feature type="domain" description="Trypsin-co-occurring" evidence="1">
    <location>
        <begin position="9"/>
        <end position="100"/>
    </location>
</feature>
<accession>A0ABU7S3N6</accession>
<proteinExistence type="predicted"/>
<gene>
    <name evidence="2" type="ORF">V1633_32115</name>
</gene>